<organism evidence="2 3">
    <name type="scientific">Rotaria magnacalcarata</name>
    <dbReference type="NCBI Taxonomy" id="392030"/>
    <lineage>
        <taxon>Eukaryota</taxon>
        <taxon>Metazoa</taxon>
        <taxon>Spiralia</taxon>
        <taxon>Gnathifera</taxon>
        <taxon>Rotifera</taxon>
        <taxon>Eurotatoria</taxon>
        <taxon>Bdelloidea</taxon>
        <taxon>Philodinida</taxon>
        <taxon>Philodinidae</taxon>
        <taxon>Rotaria</taxon>
    </lineage>
</organism>
<keyword evidence="3" id="KW-1185">Reference proteome</keyword>
<protein>
    <submittedName>
        <fullName evidence="2">Uncharacterized protein</fullName>
    </submittedName>
</protein>
<name>A0A821EUB9_9BILA</name>
<dbReference type="AlphaFoldDB" id="A0A821EUB9"/>
<gene>
    <name evidence="2" type="ORF">OVN521_LOCUS46578</name>
    <name evidence="1" type="ORF">WKI299_LOCUS25758</name>
</gene>
<sequence>MAEKTRLTTEEFLSLWNDDNNTLAPGIKIDVVECLVQQRSSQYLIDAKERAMKV</sequence>
<evidence type="ECO:0000313" key="2">
    <source>
        <dbReference type="EMBL" id="CAF4642833.1"/>
    </source>
</evidence>
<reference evidence="2" key="1">
    <citation type="submission" date="2021-02" db="EMBL/GenBank/DDBJ databases">
        <authorList>
            <person name="Nowell W R."/>
        </authorList>
    </citation>
    <scope>NUCLEOTIDE SEQUENCE</scope>
</reference>
<accession>A0A821EUB9</accession>
<evidence type="ECO:0000313" key="3">
    <source>
        <dbReference type="Proteomes" id="UP000663866"/>
    </source>
</evidence>
<dbReference type="EMBL" id="CAJOBG010084269">
    <property type="protein sequence ID" value="CAF4642833.1"/>
    <property type="molecule type" value="Genomic_DNA"/>
</dbReference>
<comment type="caution">
    <text evidence="2">The sequence shown here is derived from an EMBL/GenBank/DDBJ whole genome shotgun (WGS) entry which is preliminary data.</text>
</comment>
<dbReference type="Proteomes" id="UP000663856">
    <property type="component" value="Unassembled WGS sequence"/>
</dbReference>
<dbReference type="Proteomes" id="UP000663866">
    <property type="component" value="Unassembled WGS sequence"/>
</dbReference>
<feature type="non-terminal residue" evidence="2">
    <location>
        <position position="54"/>
    </location>
</feature>
<proteinExistence type="predicted"/>
<dbReference type="EMBL" id="CAJNRF010011054">
    <property type="protein sequence ID" value="CAF2127954.1"/>
    <property type="molecule type" value="Genomic_DNA"/>
</dbReference>
<evidence type="ECO:0000313" key="1">
    <source>
        <dbReference type="EMBL" id="CAF2127954.1"/>
    </source>
</evidence>